<accession>A0A7G9YG87</accession>
<dbReference type="PANTHER" id="PTHR11715">
    <property type="entry name" value="GLYCINE CLEAVAGE SYSTEM H PROTEIN"/>
    <property type="match status" value="1"/>
</dbReference>
<protein>
    <submittedName>
        <fullName evidence="1">Glycine cleavage system H protein</fullName>
    </submittedName>
</protein>
<gene>
    <name evidence="1" type="primary">gcvH</name>
    <name evidence="1" type="ORF">JMDIOONB_00033</name>
</gene>
<evidence type="ECO:0000313" key="1">
    <source>
        <dbReference type="EMBL" id="QNO47021.1"/>
    </source>
</evidence>
<dbReference type="EMBL" id="MT631237">
    <property type="protein sequence ID" value="QNO47021.1"/>
    <property type="molecule type" value="Genomic_DNA"/>
</dbReference>
<dbReference type="GO" id="GO:0019464">
    <property type="term" value="P:glycine decarboxylation via glycine cleavage system"/>
    <property type="evidence" value="ECO:0007669"/>
    <property type="project" value="InterPro"/>
</dbReference>
<proteinExistence type="predicted"/>
<dbReference type="Pfam" id="PF01597">
    <property type="entry name" value="GCV_H"/>
    <property type="match status" value="1"/>
</dbReference>
<dbReference type="InterPro" id="IPR033753">
    <property type="entry name" value="GCV_H/Fam206"/>
</dbReference>
<dbReference type="InterPro" id="IPR002930">
    <property type="entry name" value="GCV_H"/>
</dbReference>
<dbReference type="Gene3D" id="2.40.50.100">
    <property type="match status" value="1"/>
</dbReference>
<organism evidence="1">
    <name type="scientific">Candidatus Methanogaster sp. ANME-2c ERB4</name>
    <dbReference type="NCBI Taxonomy" id="2759911"/>
    <lineage>
        <taxon>Archaea</taxon>
        <taxon>Methanobacteriati</taxon>
        <taxon>Methanobacteriota</taxon>
        <taxon>Stenosarchaea group</taxon>
        <taxon>Methanomicrobia</taxon>
        <taxon>Methanosarcinales</taxon>
        <taxon>ANME-2 cluster</taxon>
        <taxon>Candidatus Methanogasteraceae</taxon>
        <taxon>Candidatus Methanogaster</taxon>
    </lineage>
</organism>
<dbReference type="InterPro" id="IPR011053">
    <property type="entry name" value="Single_hybrid_motif"/>
</dbReference>
<dbReference type="SUPFAM" id="SSF51230">
    <property type="entry name" value="Single hybrid motif"/>
    <property type="match status" value="1"/>
</dbReference>
<dbReference type="GO" id="GO:0005737">
    <property type="term" value="C:cytoplasm"/>
    <property type="evidence" value="ECO:0007669"/>
    <property type="project" value="TreeGrafter"/>
</dbReference>
<dbReference type="GO" id="GO:0009249">
    <property type="term" value="P:protein lipoylation"/>
    <property type="evidence" value="ECO:0007669"/>
    <property type="project" value="TreeGrafter"/>
</dbReference>
<reference evidence="1" key="1">
    <citation type="submission" date="2020-06" db="EMBL/GenBank/DDBJ databases">
        <title>Unique genomic features of the anaerobic methanotrophic archaea.</title>
        <authorList>
            <person name="Chadwick G.L."/>
            <person name="Skennerton C.T."/>
            <person name="Laso-Perez R."/>
            <person name="Leu A.O."/>
            <person name="Speth D.R."/>
            <person name="Yu H."/>
            <person name="Morgan-Lang C."/>
            <person name="Hatzenpichler R."/>
            <person name="Goudeau D."/>
            <person name="Malmstrom R."/>
            <person name="Brazelton W.J."/>
            <person name="Woyke T."/>
            <person name="Hallam S.J."/>
            <person name="Tyson G.W."/>
            <person name="Wegener G."/>
            <person name="Boetius A."/>
            <person name="Orphan V."/>
        </authorList>
    </citation>
    <scope>NUCLEOTIDE SEQUENCE</scope>
</reference>
<sequence>MKVEDFEFPEDRLYLKNHVWVKHHGDRIMIGLTELGQSLSKEIVHIDLPDVGDVIPKDDFLIAYETIKAVSQISLPFECTVVSVNDQLWDDPNIINSDPYNICMVEVRGSCDEGDLMTAEDACAYYGRLIAKERERYAGY</sequence>
<name>A0A7G9YG87_9EURY</name>
<dbReference type="AlphaFoldDB" id="A0A7G9YG87"/>
<dbReference type="PANTHER" id="PTHR11715:SF3">
    <property type="entry name" value="GLYCINE CLEAVAGE SYSTEM H PROTEIN-RELATED"/>
    <property type="match status" value="1"/>
</dbReference>
<dbReference type="CDD" id="cd06848">
    <property type="entry name" value="GCS_H"/>
    <property type="match status" value="1"/>
</dbReference>
<dbReference type="GO" id="GO:0005960">
    <property type="term" value="C:glycine cleavage complex"/>
    <property type="evidence" value="ECO:0007669"/>
    <property type="project" value="InterPro"/>
</dbReference>